<feature type="chain" id="PRO_5012123699" evidence="1">
    <location>
        <begin position="28"/>
        <end position="318"/>
    </location>
</feature>
<accession>A0A1X9YQ86</accession>
<dbReference type="AlphaFoldDB" id="A0A1X9YQ86"/>
<sequence>MYPTTYRPMKKTLLFLSLLLCSTASYSQSGFELITSDVDLFWQAFDKLKTAPTKEDSVQVLEQEYIQKGSPGVAQFTPSRIRSAAYLQRVISRHPRYYTQLRSHTRKLKMAVPKMQAHYQRLQELYPETNIARVYFVVGALNSGGTIVQDPVVGVDMFGLYPNTPVDELNDWLKAVLKPMEQIDLIVIHEMIHILQKGSKEEDTLLGLSIGEGAADFVAKLAADSHVNEQVHAYGSRHERELWEEFKAQMHGQDYSRWLYNGQNSPDRPADLGYYVGYKICEAYYSKATDKKQAVRDILNIQDYAAFLEQSGYALSFQ</sequence>
<protein>
    <submittedName>
        <fullName evidence="2">Uncharacterized protein</fullName>
    </submittedName>
</protein>
<proteinExistence type="predicted"/>
<keyword evidence="3" id="KW-1185">Reference proteome</keyword>
<evidence type="ECO:0000313" key="2">
    <source>
        <dbReference type="EMBL" id="ARS35050.1"/>
    </source>
</evidence>
<dbReference type="Proteomes" id="UP000266292">
    <property type="component" value="Chromosome"/>
</dbReference>
<feature type="signal peptide" evidence="1">
    <location>
        <begin position="1"/>
        <end position="27"/>
    </location>
</feature>
<evidence type="ECO:0000256" key="1">
    <source>
        <dbReference type="SAM" id="SignalP"/>
    </source>
</evidence>
<reference evidence="3" key="1">
    <citation type="submission" date="2017-05" db="EMBL/GenBank/DDBJ databases">
        <authorList>
            <person name="Ray J."/>
            <person name="Price M."/>
            <person name="Deutschbauer A."/>
        </authorList>
    </citation>
    <scope>NUCLEOTIDE SEQUENCE [LARGE SCALE GENOMIC DNA]</scope>
    <source>
        <strain evidence="3">DSM 19842</strain>
    </source>
</reference>
<dbReference type="Pfam" id="PF25594">
    <property type="entry name" value="GldB_lipo"/>
    <property type="match status" value="1"/>
</dbReference>
<dbReference type="KEGG" id="pact:CA264_06110"/>
<keyword evidence="1" id="KW-0732">Signal</keyword>
<organism evidence="2 3">
    <name type="scientific">Pontibacter actiniarum</name>
    <dbReference type="NCBI Taxonomy" id="323450"/>
    <lineage>
        <taxon>Bacteria</taxon>
        <taxon>Pseudomonadati</taxon>
        <taxon>Bacteroidota</taxon>
        <taxon>Cytophagia</taxon>
        <taxon>Cytophagales</taxon>
        <taxon>Hymenobacteraceae</taxon>
        <taxon>Pontibacter</taxon>
    </lineage>
</organism>
<evidence type="ECO:0000313" key="3">
    <source>
        <dbReference type="Proteomes" id="UP000266292"/>
    </source>
</evidence>
<dbReference type="OrthoDB" id="6402335at2"/>
<gene>
    <name evidence="2" type="ORF">CA264_06110</name>
</gene>
<dbReference type="InterPro" id="IPR019853">
    <property type="entry name" value="GldB-like"/>
</dbReference>
<name>A0A1X9YQ86_9BACT</name>
<dbReference type="STRING" id="709015.GCA_000472485_01224"/>
<dbReference type="EMBL" id="CP021235">
    <property type="protein sequence ID" value="ARS35050.1"/>
    <property type="molecule type" value="Genomic_DNA"/>
</dbReference>